<feature type="transmembrane region" description="Helical" evidence="2">
    <location>
        <begin position="147"/>
        <end position="167"/>
    </location>
</feature>
<reference evidence="3 4" key="1">
    <citation type="submission" date="2021-01" db="EMBL/GenBank/DDBJ databases">
        <title>Whole genome shotgun sequence of Actinoplanes palleronii NBRC 14916.</title>
        <authorList>
            <person name="Komaki H."/>
            <person name="Tamura T."/>
        </authorList>
    </citation>
    <scope>NUCLEOTIDE SEQUENCE [LARGE SCALE GENOMIC DNA]</scope>
    <source>
        <strain evidence="3 4">NBRC 14916</strain>
    </source>
</reference>
<feature type="transmembrane region" description="Helical" evidence="2">
    <location>
        <begin position="179"/>
        <end position="200"/>
    </location>
</feature>
<feature type="transmembrane region" description="Helical" evidence="2">
    <location>
        <begin position="220"/>
        <end position="241"/>
    </location>
</feature>
<evidence type="ECO:0000313" key="4">
    <source>
        <dbReference type="Proteomes" id="UP000624709"/>
    </source>
</evidence>
<keyword evidence="2" id="KW-0472">Membrane</keyword>
<name>A0ABQ4B9N7_9ACTN</name>
<feature type="region of interest" description="Disordered" evidence="1">
    <location>
        <begin position="96"/>
        <end position="119"/>
    </location>
</feature>
<evidence type="ECO:0000256" key="1">
    <source>
        <dbReference type="SAM" id="MobiDB-lite"/>
    </source>
</evidence>
<dbReference type="RefSeq" id="WP_203825903.1">
    <property type="nucleotide sequence ID" value="NZ_BAAATY010000011.1"/>
</dbReference>
<organism evidence="3 4">
    <name type="scientific">Actinoplanes palleronii</name>
    <dbReference type="NCBI Taxonomy" id="113570"/>
    <lineage>
        <taxon>Bacteria</taxon>
        <taxon>Bacillati</taxon>
        <taxon>Actinomycetota</taxon>
        <taxon>Actinomycetes</taxon>
        <taxon>Micromonosporales</taxon>
        <taxon>Micromonosporaceae</taxon>
        <taxon>Actinoplanes</taxon>
    </lineage>
</organism>
<evidence type="ECO:0000256" key="2">
    <source>
        <dbReference type="SAM" id="Phobius"/>
    </source>
</evidence>
<protein>
    <submittedName>
        <fullName evidence="3">Uncharacterized protein</fullName>
    </submittedName>
</protein>
<comment type="caution">
    <text evidence="3">The sequence shown here is derived from an EMBL/GenBank/DDBJ whole genome shotgun (WGS) entry which is preliminary data.</text>
</comment>
<sequence length="457" mass="50350">MGRVTDAMRVLFGNVEQQRRIPFNRERSKPGYGELVGDGITNAEKSVLIQVSQTLAGYDHRRANRLRRFQHKLVTAAQNNLLAWDGLLGSQEDPRWTGHWGSESADRAVPPPETPVETKRVPPFLRATPTGFREDYDPHRPLISHRALTIAEAVFLVVEVAFWYGVFSKSQEPGFNAGQVSAALLAIFLPTAGILSARVVGALGHRWVSAYPGTGRRERIGTIFAGLVAAGAVSATVWLVYARFSAENDQVGAVPVPAGPMALIFGLMLLGDIGARLFLTSEIRTQTVERRSELRKVRKGAIKANAEHVRAWIDLRSEVQVQLDRCERVVAIGATMINDERAAAEHRPDRRVLDTDRLAHQRSGGLESYGPGDHMAVPSSQQLAMFGGALTLGPLRTVDDAIDTLDNWRPRGHPSVGADLHHIREQLLRLNLRLPRQAQFRSALDQGAETTPQQAPE</sequence>
<feature type="transmembrane region" description="Helical" evidence="2">
    <location>
        <begin position="261"/>
        <end position="279"/>
    </location>
</feature>
<keyword evidence="2" id="KW-1133">Transmembrane helix</keyword>
<dbReference type="Proteomes" id="UP000624709">
    <property type="component" value="Unassembled WGS sequence"/>
</dbReference>
<keyword evidence="2" id="KW-0812">Transmembrane</keyword>
<accession>A0ABQ4B9N7</accession>
<proteinExistence type="predicted"/>
<keyword evidence="4" id="KW-1185">Reference proteome</keyword>
<evidence type="ECO:0000313" key="3">
    <source>
        <dbReference type="EMBL" id="GIE67393.1"/>
    </source>
</evidence>
<gene>
    <name evidence="3" type="ORF">Apa02nite_035010</name>
</gene>
<dbReference type="EMBL" id="BOMS01000048">
    <property type="protein sequence ID" value="GIE67393.1"/>
    <property type="molecule type" value="Genomic_DNA"/>
</dbReference>